<name>L1QAH2_9CLOT</name>
<dbReference type="RefSeq" id="WP_005214686.1">
    <property type="nucleotide sequence ID" value="NZ_KB291670.1"/>
</dbReference>
<evidence type="ECO:0000313" key="4">
    <source>
        <dbReference type="EMBL" id="EKY24622.1"/>
    </source>
</evidence>
<comment type="caution">
    <text evidence="4">The sequence shown here is derived from an EMBL/GenBank/DDBJ whole genome shotgun (WGS) entry which is preliminary data.</text>
</comment>
<organism evidence="4 5">
    <name type="scientific">Clostridium celatum DSM 1785</name>
    <dbReference type="NCBI Taxonomy" id="545697"/>
    <lineage>
        <taxon>Bacteria</taxon>
        <taxon>Bacillati</taxon>
        <taxon>Bacillota</taxon>
        <taxon>Clostridia</taxon>
        <taxon>Eubacteriales</taxon>
        <taxon>Clostridiaceae</taxon>
        <taxon>Clostridium</taxon>
    </lineage>
</organism>
<evidence type="ECO:0000313" key="5">
    <source>
        <dbReference type="Proteomes" id="UP000010420"/>
    </source>
</evidence>
<dbReference type="HOGENOM" id="CLU_2153947_0_0_9"/>
<feature type="transmembrane region" description="Helical" evidence="3">
    <location>
        <begin position="38"/>
        <end position="56"/>
    </location>
</feature>
<protein>
    <submittedName>
        <fullName evidence="4">Uncharacterized protein</fullName>
    </submittedName>
</protein>
<sequence length="111" mass="12941">MGKGKRNKIKSKKSNKLNKNTTPKMSLKEKFFTGIKEYKFIIILAVIFSVYVSLFPKDYTSDLIDMEKQIEVLTSKLDEFNSSNEDINREVEELTAKRDKLKEELDNLKSN</sequence>
<evidence type="ECO:0000256" key="3">
    <source>
        <dbReference type="SAM" id="Phobius"/>
    </source>
</evidence>
<dbReference type="EMBL" id="AMEZ01000080">
    <property type="protein sequence ID" value="EKY24622.1"/>
    <property type="molecule type" value="Genomic_DNA"/>
</dbReference>
<dbReference type="PATRIC" id="fig|545697.3.peg.2606"/>
<proteinExistence type="predicted"/>
<evidence type="ECO:0000256" key="1">
    <source>
        <dbReference type="SAM" id="Coils"/>
    </source>
</evidence>
<reference evidence="4 5" key="1">
    <citation type="submission" date="2012-05" db="EMBL/GenBank/DDBJ databases">
        <authorList>
            <person name="Weinstock G."/>
            <person name="Sodergren E."/>
            <person name="Lobos E.A."/>
            <person name="Fulton L."/>
            <person name="Fulton R."/>
            <person name="Courtney L."/>
            <person name="Fronick C."/>
            <person name="O'Laughlin M."/>
            <person name="Godfrey J."/>
            <person name="Wilson R.M."/>
            <person name="Miner T."/>
            <person name="Farmer C."/>
            <person name="Delehaunty K."/>
            <person name="Cordes M."/>
            <person name="Minx P."/>
            <person name="Tomlinson C."/>
            <person name="Chen J."/>
            <person name="Wollam A."/>
            <person name="Pepin K.H."/>
            <person name="Bhonagiri V."/>
            <person name="Zhang X."/>
            <person name="Suruliraj S."/>
            <person name="Warren W."/>
            <person name="Mitreva M."/>
            <person name="Mardis E.R."/>
            <person name="Wilson R.K."/>
        </authorList>
    </citation>
    <scope>NUCLEOTIDE SEQUENCE [LARGE SCALE GENOMIC DNA]</scope>
    <source>
        <strain evidence="4 5">DSM 1785</strain>
    </source>
</reference>
<dbReference type="STRING" id="545697.HMPREF0216_02652"/>
<feature type="region of interest" description="Disordered" evidence="2">
    <location>
        <begin position="1"/>
        <end position="21"/>
    </location>
</feature>
<keyword evidence="1" id="KW-0175">Coiled coil</keyword>
<keyword evidence="5" id="KW-1185">Reference proteome</keyword>
<feature type="compositionally biased region" description="Basic residues" evidence="2">
    <location>
        <begin position="1"/>
        <end position="16"/>
    </location>
</feature>
<evidence type="ECO:0000256" key="2">
    <source>
        <dbReference type="SAM" id="MobiDB-lite"/>
    </source>
</evidence>
<gene>
    <name evidence="4" type="ORF">HMPREF0216_02652</name>
</gene>
<dbReference type="Proteomes" id="UP000010420">
    <property type="component" value="Unassembled WGS sequence"/>
</dbReference>
<keyword evidence="3" id="KW-0472">Membrane</keyword>
<feature type="coiled-coil region" evidence="1">
    <location>
        <begin position="63"/>
        <end position="111"/>
    </location>
</feature>
<keyword evidence="3" id="KW-0812">Transmembrane</keyword>
<accession>L1QAH2</accession>
<keyword evidence="3" id="KW-1133">Transmembrane helix</keyword>
<dbReference type="AlphaFoldDB" id="L1QAH2"/>